<gene>
    <name evidence="3" type="ORF">PsYK624_050570</name>
</gene>
<protein>
    <submittedName>
        <fullName evidence="3">Uncharacterized protein</fullName>
    </submittedName>
</protein>
<keyword evidence="2" id="KW-0472">Membrane</keyword>
<keyword evidence="2" id="KW-0812">Transmembrane</keyword>
<evidence type="ECO:0000313" key="3">
    <source>
        <dbReference type="EMBL" id="GJE88969.1"/>
    </source>
</evidence>
<sequence>MAPLPVQQPPALVRLMQQSPAPFWIVTTVLTVGVLCLASWGATRLQRRYTPAVHAWVDRLNDPYTVGPRRGTRFSLLFDESHAVVGVRYKPDGDWGAAPVRPPPASWGAHTPSPTFGAWVPVPPHAGSVRDWAAEYERRLQAQREARTQRTAWALYRAVWGTPPKGVCRVPRGTTEPERLEDWERVEEEKEPARVFAGAVFATWNGQTRRFRERVVPRRKSLADALATGGGESPGASPWLATPALDDDSGSEDGLFSPGSDCPSPTPGSTACDPHILTSGASLPPPKLPELPSPTKARVKNDLIRSSYGKI</sequence>
<dbReference type="AlphaFoldDB" id="A0A9P3G7R1"/>
<feature type="compositionally biased region" description="Pro residues" evidence="1">
    <location>
        <begin position="283"/>
        <end position="292"/>
    </location>
</feature>
<keyword evidence="2" id="KW-1133">Transmembrane helix</keyword>
<proteinExistence type="predicted"/>
<evidence type="ECO:0000256" key="1">
    <source>
        <dbReference type="SAM" id="MobiDB-lite"/>
    </source>
</evidence>
<organism evidence="3 4">
    <name type="scientific">Phanerochaete sordida</name>
    <dbReference type="NCBI Taxonomy" id="48140"/>
    <lineage>
        <taxon>Eukaryota</taxon>
        <taxon>Fungi</taxon>
        <taxon>Dikarya</taxon>
        <taxon>Basidiomycota</taxon>
        <taxon>Agaricomycotina</taxon>
        <taxon>Agaricomycetes</taxon>
        <taxon>Polyporales</taxon>
        <taxon>Phanerochaetaceae</taxon>
        <taxon>Phanerochaete</taxon>
    </lineage>
</organism>
<dbReference type="EMBL" id="BPQB01000011">
    <property type="protein sequence ID" value="GJE88969.1"/>
    <property type="molecule type" value="Genomic_DNA"/>
</dbReference>
<dbReference type="OrthoDB" id="10572975at2759"/>
<evidence type="ECO:0000313" key="4">
    <source>
        <dbReference type="Proteomes" id="UP000703269"/>
    </source>
</evidence>
<accession>A0A9P3G7R1</accession>
<keyword evidence="4" id="KW-1185">Reference proteome</keyword>
<comment type="caution">
    <text evidence="3">The sequence shown here is derived from an EMBL/GenBank/DDBJ whole genome shotgun (WGS) entry which is preliminary data.</text>
</comment>
<feature type="region of interest" description="Disordered" evidence="1">
    <location>
        <begin position="225"/>
        <end position="311"/>
    </location>
</feature>
<name>A0A9P3G7R1_9APHY</name>
<dbReference type="Proteomes" id="UP000703269">
    <property type="component" value="Unassembled WGS sequence"/>
</dbReference>
<reference evidence="3 4" key="1">
    <citation type="submission" date="2021-08" db="EMBL/GenBank/DDBJ databases">
        <title>Draft Genome Sequence of Phanerochaete sordida strain YK-624.</title>
        <authorList>
            <person name="Mori T."/>
            <person name="Dohra H."/>
            <person name="Suzuki T."/>
            <person name="Kawagishi H."/>
            <person name="Hirai H."/>
        </authorList>
    </citation>
    <scope>NUCLEOTIDE SEQUENCE [LARGE SCALE GENOMIC DNA]</scope>
    <source>
        <strain evidence="3 4">YK-624</strain>
    </source>
</reference>
<feature type="transmembrane region" description="Helical" evidence="2">
    <location>
        <begin position="21"/>
        <end position="40"/>
    </location>
</feature>
<evidence type="ECO:0000256" key="2">
    <source>
        <dbReference type="SAM" id="Phobius"/>
    </source>
</evidence>